<keyword evidence="11" id="KW-0472">Membrane</keyword>
<dbReference type="GO" id="GO:0005524">
    <property type="term" value="F:ATP binding"/>
    <property type="evidence" value="ECO:0007669"/>
    <property type="project" value="UniProtKB-KW"/>
</dbReference>
<evidence type="ECO:0000313" key="16">
    <source>
        <dbReference type="EMBL" id="KAK4410376.1"/>
    </source>
</evidence>
<dbReference type="CDD" id="cd14066">
    <property type="entry name" value="STKc_IRAK"/>
    <property type="match status" value="1"/>
</dbReference>
<dbReference type="Proteomes" id="UP001289374">
    <property type="component" value="Unassembled WGS sequence"/>
</dbReference>
<name>A0AAE2C630_9LAMI</name>
<dbReference type="PANTHER" id="PTHR47982:SF45">
    <property type="entry name" value="NON-SPECIFIC SERINE_THREONINE PROTEIN KINASE"/>
    <property type="match status" value="1"/>
</dbReference>
<keyword evidence="16" id="KW-0675">Receptor</keyword>
<gene>
    <name evidence="16" type="ORF">Sango_0110600</name>
</gene>
<evidence type="ECO:0000256" key="13">
    <source>
        <dbReference type="ARBA" id="ARBA00048679"/>
    </source>
</evidence>
<dbReference type="InterPro" id="IPR001245">
    <property type="entry name" value="Ser-Thr/Tyr_kinase_cat_dom"/>
</dbReference>
<protein>
    <recommendedName>
        <fullName evidence="2">non-specific serine/threonine protein kinase</fullName>
        <ecNumber evidence="2">2.7.11.1</ecNumber>
    </recommendedName>
</protein>
<reference evidence="16" key="2">
    <citation type="journal article" date="2024" name="Plant">
        <title>Genomic evolution and insights into agronomic trait innovations of Sesamum species.</title>
        <authorList>
            <person name="Miao H."/>
            <person name="Wang L."/>
            <person name="Qu L."/>
            <person name="Liu H."/>
            <person name="Sun Y."/>
            <person name="Le M."/>
            <person name="Wang Q."/>
            <person name="Wei S."/>
            <person name="Zheng Y."/>
            <person name="Lin W."/>
            <person name="Duan Y."/>
            <person name="Cao H."/>
            <person name="Xiong S."/>
            <person name="Wang X."/>
            <person name="Wei L."/>
            <person name="Li C."/>
            <person name="Ma Q."/>
            <person name="Ju M."/>
            <person name="Zhao R."/>
            <person name="Li G."/>
            <person name="Mu C."/>
            <person name="Tian Q."/>
            <person name="Mei H."/>
            <person name="Zhang T."/>
            <person name="Gao T."/>
            <person name="Zhang H."/>
        </authorList>
    </citation>
    <scope>NUCLEOTIDE SEQUENCE</scope>
    <source>
        <strain evidence="16">K16</strain>
    </source>
</reference>
<dbReference type="GO" id="GO:0004674">
    <property type="term" value="F:protein serine/threonine kinase activity"/>
    <property type="evidence" value="ECO:0007669"/>
    <property type="project" value="UniProtKB-KW"/>
</dbReference>
<dbReference type="AlphaFoldDB" id="A0AAE2C630"/>
<keyword evidence="9" id="KW-0067">ATP-binding</keyword>
<keyword evidence="6" id="KW-0812">Transmembrane</keyword>
<comment type="caution">
    <text evidence="16">The sequence shown here is derived from an EMBL/GenBank/DDBJ whole genome shotgun (WGS) entry which is preliminary data.</text>
</comment>
<dbReference type="InterPro" id="IPR047117">
    <property type="entry name" value="PERK1-13-like"/>
</dbReference>
<proteinExistence type="predicted"/>
<dbReference type="InterPro" id="IPR011009">
    <property type="entry name" value="Kinase-like_dom_sf"/>
</dbReference>
<keyword evidence="17" id="KW-1185">Reference proteome</keyword>
<feature type="domain" description="Protein kinase" evidence="15">
    <location>
        <begin position="14"/>
        <end position="291"/>
    </location>
</feature>
<keyword evidence="4" id="KW-0723">Serine/threonine-protein kinase</keyword>
<feature type="chain" id="PRO_5042096145" description="non-specific serine/threonine protein kinase" evidence="14">
    <location>
        <begin position="27"/>
        <end position="561"/>
    </location>
</feature>
<evidence type="ECO:0000256" key="1">
    <source>
        <dbReference type="ARBA" id="ARBA00004162"/>
    </source>
</evidence>
<evidence type="ECO:0000256" key="7">
    <source>
        <dbReference type="ARBA" id="ARBA00022741"/>
    </source>
</evidence>
<accession>A0AAE2C630</accession>
<evidence type="ECO:0000256" key="6">
    <source>
        <dbReference type="ARBA" id="ARBA00022692"/>
    </source>
</evidence>
<evidence type="ECO:0000313" key="17">
    <source>
        <dbReference type="Proteomes" id="UP001289374"/>
    </source>
</evidence>
<sequence>MGVVLAMVLPIHPMTLVAWATQGGFGSVYKGCLADGREVAVKQLKIGGGQGDREFRSEVEIISRVHHRHLVSLVGYCISEDRRLLVYDYLPNNTLYFHLHGEGRPVMDWATRVRIAVGAARGIAYLHEDCHPRIIHRDIKSSNILLDSNFEARVSDFGLAKLAMDANTHITTRVMGTFGYMAPEYASSGKLTEKSDVYSFGVVLLELVTGRKPVDTSQPLGDESLVEWARPLLSHALETEDFSELADPRLEGNYVRGEMFRLIEAAAACVRHSSMKRPTMGQVVRALDSMAASDLTNGMKVGESEIFNSAQQSAEIRLFRRMAFGSQDYSTDFFSQNSWSSNGNQEHACHSHCFTHHNTLPRLQETYSCQDMTSIDPLLLLLLLIPPPHPLSHPTPQVIIQQIDMEDRNMLAADCIVICCCCECMILQILILVLLKLPHKLLRKTKEYVKKLRARNRTTIMQIELTRNEEDSSRSLNNSFRFNIQDSCLVESLEFGCCMNEIESVLEDFSSRGEFAFGSFWGGEVSPERSFCSCLKEEELDYGNVPYPLMELFGDANFFYH</sequence>
<dbReference type="FunFam" id="1.10.510.10:FF:000173">
    <property type="entry name" value="proline-rich receptor-like protein kinase PERK8"/>
    <property type="match status" value="1"/>
</dbReference>
<dbReference type="Gene3D" id="1.10.510.10">
    <property type="entry name" value="Transferase(Phosphotransferase) domain 1"/>
    <property type="match status" value="1"/>
</dbReference>
<dbReference type="Gene3D" id="3.30.200.20">
    <property type="entry name" value="Phosphorylase Kinase, domain 1"/>
    <property type="match status" value="1"/>
</dbReference>
<dbReference type="PANTHER" id="PTHR47982">
    <property type="entry name" value="PROLINE-RICH RECEPTOR-LIKE PROTEIN KINASE PERK4"/>
    <property type="match status" value="1"/>
</dbReference>
<keyword evidence="7" id="KW-0547">Nucleotide-binding</keyword>
<evidence type="ECO:0000256" key="11">
    <source>
        <dbReference type="ARBA" id="ARBA00023136"/>
    </source>
</evidence>
<evidence type="ECO:0000256" key="12">
    <source>
        <dbReference type="ARBA" id="ARBA00047899"/>
    </source>
</evidence>
<evidence type="ECO:0000256" key="10">
    <source>
        <dbReference type="ARBA" id="ARBA00022989"/>
    </source>
</evidence>
<dbReference type="FunFam" id="3.30.200.20:FF:000162">
    <property type="entry name" value="Adenine nucleotide alpha hydrolase-like domain kinase"/>
    <property type="match status" value="1"/>
</dbReference>
<organism evidence="16 17">
    <name type="scientific">Sesamum angolense</name>
    <dbReference type="NCBI Taxonomy" id="2727404"/>
    <lineage>
        <taxon>Eukaryota</taxon>
        <taxon>Viridiplantae</taxon>
        <taxon>Streptophyta</taxon>
        <taxon>Embryophyta</taxon>
        <taxon>Tracheophyta</taxon>
        <taxon>Spermatophyta</taxon>
        <taxon>Magnoliopsida</taxon>
        <taxon>eudicotyledons</taxon>
        <taxon>Gunneridae</taxon>
        <taxon>Pentapetalae</taxon>
        <taxon>asterids</taxon>
        <taxon>lamiids</taxon>
        <taxon>Lamiales</taxon>
        <taxon>Pedaliaceae</taxon>
        <taxon>Sesamum</taxon>
    </lineage>
</organism>
<keyword evidence="5" id="KW-0808">Transferase</keyword>
<dbReference type="Pfam" id="PF07714">
    <property type="entry name" value="PK_Tyr_Ser-Thr"/>
    <property type="match status" value="1"/>
</dbReference>
<evidence type="ECO:0000256" key="5">
    <source>
        <dbReference type="ARBA" id="ARBA00022679"/>
    </source>
</evidence>
<evidence type="ECO:0000259" key="15">
    <source>
        <dbReference type="PROSITE" id="PS50011"/>
    </source>
</evidence>
<evidence type="ECO:0000256" key="3">
    <source>
        <dbReference type="ARBA" id="ARBA00022475"/>
    </source>
</evidence>
<evidence type="ECO:0000256" key="14">
    <source>
        <dbReference type="SAM" id="SignalP"/>
    </source>
</evidence>
<reference evidence="16" key="1">
    <citation type="submission" date="2020-06" db="EMBL/GenBank/DDBJ databases">
        <authorList>
            <person name="Li T."/>
            <person name="Hu X."/>
            <person name="Zhang T."/>
            <person name="Song X."/>
            <person name="Zhang H."/>
            <person name="Dai N."/>
            <person name="Sheng W."/>
            <person name="Hou X."/>
            <person name="Wei L."/>
        </authorList>
    </citation>
    <scope>NUCLEOTIDE SEQUENCE</scope>
    <source>
        <strain evidence="16">K16</strain>
        <tissue evidence="16">Leaf</tissue>
    </source>
</reference>
<dbReference type="PROSITE" id="PS50011">
    <property type="entry name" value="PROTEIN_KINASE_DOM"/>
    <property type="match status" value="1"/>
</dbReference>
<comment type="catalytic activity">
    <reaction evidence="13">
        <text>L-seryl-[protein] + ATP = O-phospho-L-seryl-[protein] + ADP + H(+)</text>
        <dbReference type="Rhea" id="RHEA:17989"/>
        <dbReference type="Rhea" id="RHEA-COMP:9863"/>
        <dbReference type="Rhea" id="RHEA-COMP:11604"/>
        <dbReference type="ChEBI" id="CHEBI:15378"/>
        <dbReference type="ChEBI" id="CHEBI:29999"/>
        <dbReference type="ChEBI" id="CHEBI:30616"/>
        <dbReference type="ChEBI" id="CHEBI:83421"/>
        <dbReference type="ChEBI" id="CHEBI:456216"/>
        <dbReference type="EC" id="2.7.11.1"/>
    </reaction>
</comment>
<feature type="signal peptide" evidence="14">
    <location>
        <begin position="1"/>
        <end position="26"/>
    </location>
</feature>
<dbReference type="SMART" id="SM00220">
    <property type="entry name" value="S_TKc"/>
    <property type="match status" value="1"/>
</dbReference>
<dbReference type="InterPro" id="IPR008271">
    <property type="entry name" value="Ser/Thr_kinase_AS"/>
</dbReference>
<dbReference type="EMBL" id="JACGWL010000001">
    <property type="protein sequence ID" value="KAK4410376.1"/>
    <property type="molecule type" value="Genomic_DNA"/>
</dbReference>
<evidence type="ECO:0000256" key="2">
    <source>
        <dbReference type="ARBA" id="ARBA00012513"/>
    </source>
</evidence>
<keyword evidence="10" id="KW-1133">Transmembrane helix</keyword>
<dbReference type="PROSITE" id="PS00108">
    <property type="entry name" value="PROTEIN_KINASE_ST"/>
    <property type="match status" value="1"/>
</dbReference>
<dbReference type="SUPFAM" id="SSF56112">
    <property type="entry name" value="Protein kinase-like (PK-like)"/>
    <property type="match status" value="1"/>
</dbReference>
<evidence type="ECO:0000256" key="9">
    <source>
        <dbReference type="ARBA" id="ARBA00022840"/>
    </source>
</evidence>
<dbReference type="EC" id="2.7.11.1" evidence="2"/>
<comment type="catalytic activity">
    <reaction evidence="12">
        <text>L-threonyl-[protein] + ATP = O-phospho-L-threonyl-[protein] + ADP + H(+)</text>
        <dbReference type="Rhea" id="RHEA:46608"/>
        <dbReference type="Rhea" id="RHEA-COMP:11060"/>
        <dbReference type="Rhea" id="RHEA-COMP:11605"/>
        <dbReference type="ChEBI" id="CHEBI:15378"/>
        <dbReference type="ChEBI" id="CHEBI:30013"/>
        <dbReference type="ChEBI" id="CHEBI:30616"/>
        <dbReference type="ChEBI" id="CHEBI:61977"/>
        <dbReference type="ChEBI" id="CHEBI:456216"/>
        <dbReference type="EC" id="2.7.11.1"/>
    </reaction>
</comment>
<comment type="subcellular location">
    <subcellularLocation>
        <location evidence="1">Cell membrane</location>
        <topology evidence="1">Single-pass membrane protein</topology>
    </subcellularLocation>
</comment>
<evidence type="ECO:0000256" key="4">
    <source>
        <dbReference type="ARBA" id="ARBA00022527"/>
    </source>
</evidence>
<keyword evidence="14" id="KW-0732">Signal</keyword>
<dbReference type="GO" id="GO:0005886">
    <property type="term" value="C:plasma membrane"/>
    <property type="evidence" value="ECO:0007669"/>
    <property type="project" value="UniProtKB-SubCell"/>
</dbReference>
<evidence type="ECO:0000256" key="8">
    <source>
        <dbReference type="ARBA" id="ARBA00022777"/>
    </source>
</evidence>
<dbReference type="InterPro" id="IPR000719">
    <property type="entry name" value="Prot_kinase_dom"/>
</dbReference>
<keyword evidence="8 16" id="KW-0418">Kinase</keyword>
<keyword evidence="3" id="KW-1003">Cell membrane</keyword>